<name>A0A2T0S7A9_9ACTN</name>
<dbReference type="Proteomes" id="UP000239209">
    <property type="component" value="Unassembled WGS sequence"/>
</dbReference>
<evidence type="ECO:0000313" key="2">
    <source>
        <dbReference type="Proteomes" id="UP000239209"/>
    </source>
</evidence>
<protein>
    <submittedName>
        <fullName evidence="1">Uncharacterized protein</fullName>
    </submittedName>
</protein>
<sequence length="63" mass="6687">MRHASDVGVADGIETEVPNVVGVSLRELHKLRHGVTKPVLASVLDRMVSSKGEAISPFGSYVS</sequence>
<proteinExistence type="predicted"/>
<reference evidence="1 2" key="1">
    <citation type="submission" date="2018-03" db="EMBL/GenBank/DDBJ databases">
        <title>Genomic Encyclopedia of Archaeal and Bacterial Type Strains, Phase II (KMG-II): from individual species to whole genera.</title>
        <authorList>
            <person name="Goeker M."/>
        </authorList>
    </citation>
    <scope>NUCLEOTIDE SEQUENCE [LARGE SCALE GENOMIC DNA]</scope>
    <source>
        <strain evidence="1 2">DSM 45348</strain>
    </source>
</reference>
<evidence type="ECO:0000313" key="1">
    <source>
        <dbReference type="EMBL" id="PRY29300.1"/>
    </source>
</evidence>
<dbReference type="AlphaFoldDB" id="A0A2T0S7A9"/>
<dbReference type="EMBL" id="PVZG01000006">
    <property type="protein sequence ID" value="PRY29300.1"/>
    <property type="molecule type" value="Genomic_DNA"/>
</dbReference>
<organism evidence="1 2">
    <name type="scientific">Pseudosporangium ferrugineum</name>
    <dbReference type="NCBI Taxonomy" id="439699"/>
    <lineage>
        <taxon>Bacteria</taxon>
        <taxon>Bacillati</taxon>
        <taxon>Actinomycetota</taxon>
        <taxon>Actinomycetes</taxon>
        <taxon>Micromonosporales</taxon>
        <taxon>Micromonosporaceae</taxon>
        <taxon>Pseudosporangium</taxon>
    </lineage>
</organism>
<comment type="caution">
    <text evidence="1">The sequence shown here is derived from an EMBL/GenBank/DDBJ whole genome shotgun (WGS) entry which is preliminary data.</text>
</comment>
<accession>A0A2T0S7A9</accession>
<gene>
    <name evidence="1" type="ORF">CLV70_10617</name>
</gene>
<keyword evidence="2" id="KW-1185">Reference proteome</keyword>
<dbReference type="RefSeq" id="WP_106126968.1">
    <property type="nucleotide sequence ID" value="NZ_PVZG01000006.1"/>
</dbReference>